<dbReference type="InterPro" id="IPR042065">
    <property type="entry name" value="E3_ELL-like"/>
</dbReference>
<feature type="compositionally biased region" description="Basic and acidic residues" evidence="1">
    <location>
        <begin position="489"/>
        <end position="516"/>
    </location>
</feature>
<gene>
    <name evidence="2" type="ORF">SCHCODRAFT_257601</name>
</gene>
<dbReference type="STRING" id="578458.D8Q8I6"/>
<dbReference type="HOGENOM" id="CLU_361367_0_0_1"/>
<feature type="region of interest" description="Disordered" evidence="1">
    <location>
        <begin position="114"/>
        <end position="180"/>
    </location>
</feature>
<protein>
    <submittedName>
        <fullName evidence="2">Uncharacterized protein</fullName>
    </submittedName>
</protein>
<dbReference type="AlphaFoldDB" id="D8Q8I6"/>
<evidence type="ECO:0000256" key="1">
    <source>
        <dbReference type="SAM" id="MobiDB-lite"/>
    </source>
</evidence>
<feature type="compositionally biased region" description="Pro residues" evidence="1">
    <location>
        <begin position="283"/>
        <end position="298"/>
    </location>
</feature>
<evidence type="ECO:0000313" key="2">
    <source>
        <dbReference type="EMBL" id="EFI95070.1"/>
    </source>
</evidence>
<dbReference type="EMBL" id="GL377308">
    <property type="protein sequence ID" value="EFI95070.1"/>
    <property type="molecule type" value="Genomic_DNA"/>
</dbReference>
<dbReference type="eggNOG" id="ENOG502SBHF">
    <property type="taxonomic scope" value="Eukaryota"/>
</dbReference>
<keyword evidence="3" id="KW-1185">Reference proteome</keyword>
<dbReference type="OrthoDB" id="2587563at2759"/>
<feature type="region of interest" description="Disordered" evidence="1">
    <location>
        <begin position="267"/>
        <end position="699"/>
    </location>
</feature>
<dbReference type="OMA" id="KYGVENR"/>
<evidence type="ECO:0000313" key="3">
    <source>
        <dbReference type="Proteomes" id="UP000007431"/>
    </source>
</evidence>
<name>D8Q8I6_SCHCM</name>
<accession>D8Q8I6</accession>
<feature type="compositionally biased region" description="Basic and acidic residues" evidence="1">
    <location>
        <begin position="317"/>
        <end position="346"/>
    </location>
</feature>
<reference evidence="2 3" key="1">
    <citation type="journal article" date="2010" name="Nat. Biotechnol.">
        <title>Genome sequence of the model mushroom Schizophyllum commune.</title>
        <authorList>
            <person name="Ohm R.A."/>
            <person name="de Jong J.F."/>
            <person name="Lugones L.G."/>
            <person name="Aerts A."/>
            <person name="Kothe E."/>
            <person name="Stajich J.E."/>
            <person name="de Vries R.P."/>
            <person name="Record E."/>
            <person name="Levasseur A."/>
            <person name="Baker S.E."/>
            <person name="Bartholomew K.A."/>
            <person name="Coutinho P.M."/>
            <person name="Erdmann S."/>
            <person name="Fowler T.J."/>
            <person name="Gathman A.C."/>
            <person name="Lombard V."/>
            <person name="Henrissat B."/>
            <person name="Knabe N."/>
            <person name="Kuees U."/>
            <person name="Lilly W.W."/>
            <person name="Lindquist E."/>
            <person name="Lucas S."/>
            <person name="Magnuson J.K."/>
            <person name="Piumi F."/>
            <person name="Raudaskoski M."/>
            <person name="Salamov A."/>
            <person name="Schmutz J."/>
            <person name="Schwarze F.W.M.R."/>
            <person name="vanKuyk P.A."/>
            <person name="Horton J.S."/>
            <person name="Grigoriev I.V."/>
            <person name="Woesten H.A.B."/>
        </authorList>
    </citation>
    <scope>NUCLEOTIDE SEQUENCE [LARGE SCALE GENOMIC DNA]</scope>
    <source>
        <strain evidence="3">H4-8 / FGSC 9210</strain>
    </source>
</reference>
<dbReference type="KEGG" id="scm:SCHCO_02703315"/>
<feature type="compositionally biased region" description="Low complexity" evidence="1">
    <location>
        <begin position="153"/>
        <end position="166"/>
    </location>
</feature>
<feature type="compositionally biased region" description="Basic and acidic residues" evidence="1">
    <location>
        <begin position="560"/>
        <end position="572"/>
    </location>
</feature>
<feature type="compositionally biased region" description="Basic and acidic residues" evidence="1">
    <location>
        <begin position="114"/>
        <end position="128"/>
    </location>
</feature>
<dbReference type="Gene3D" id="1.10.10.2670">
    <property type="entry name" value="E3 ubiquitin-protein ligase"/>
    <property type="match status" value="1"/>
</dbReference>
<feature type="compositionally biased region" description="Low complexity" evidence="1">
    <location>
        <begin position="426"/>
        <end position="449"/>
    </location>
</feature>
<dbReference type="InParanoid" id="D8Q8I6"/>
<sequence>MPLPENQQIAVKPNTAEVRNKHAITLRMSEDLIEALMANPGNLSFEFNTPNQGIYVNDQCFGLSLAKEQSPHELFMQMPQHRDRSLKHYADISHRFTVSAASLDEAAKKLRVATEEANKQRQERKVVMLDDPPLSTSTTAAKKKPAARKQVASSSSAPSRQSGTQPAQPPPPPSRPLSAIDPGLRHRVVQCLASAARTADELVKLVCGSASDERKRGDVRTIMQDVAEARDGLWRLSNKGWLEVQPYKCRTEADRQQALRKATAAFKALKIPESDPRWENLSPPKPAPKPMPPPPPAPAASTSATRHPLPAKPPAPEVKRSTATKEKKPRAKPETKEIMMKDERRPPSVPSPAGLSKPKELPKSSATPLPAEPPRPARVEALSTATARRPGSGYKAPKSLTPPLRGSTSTSSDKRDELPAASPSMRASTSKAPAAARPSSADPSRSSSAHHTPTPQPRDRERTASSSSQPARPRTDSKERASAASSSSRPREAESKKPADDVRRHAMKREEEETPPKKLTTKRKVPARYDYSDSDSEDERLRAKRRKVAEGSARPSTSTKKSDSPVKIKRSDSPVPIPPPPARSRNPERDALANLGRIQKKERPVPPARLASEQSTSSTSSHKRRRASTPHFTSSEEEGEDPSEREMQRPAKKKKALAKEKERERERDRERDRDRDRDSARPSTKPRKSRPPTADGLQEEYQAKFMEYYPVAMADRKQRAIIQRLLDAASDESVDEDGLLSEGEGKALHANHLRLRSELLELEKQYTKLAPAAA</sequence>
<proteinExistence type="predicted"/>
<organism evidence="3">
    <name type="scientific">Schizophyllum commune (strain H4-8 / FGSC 9210)</name>
    <name type="common">Split gill fungus</name>
    <dbReference type="NCBI Taxonomy" id="578458"/>
    <lineage>
        <taxon>Eukaryota</taxon>
        <taxon>Fungi</taxon>
        <taxon>Dikarya</taxon>
        <taxon>Basidiomycota</taxon>
        <taxon>Agaricomycotina</taxon>
        <taxon>Agaricomycetes</taxon>
        <taxon>Agaricomycetidae</taxon>
        <taxon>Agaricales</taxon>
        <taxon>Schizophyllaceae</taxon>
        <taxon>Schizophyllum</taxon>
    </lineage>
</organism>
<dbReference type="GeneID" id="9587875"/>
<dbReference type="Proteomes" id="UP000007431">
    <property type="component" value="Unassembled WGS sequence"/>
</dbReference>
<dbReference type="RefSeq" id="XP_003029973.1">
    <property type="nucleotide sequence ID" value="XM_003029927.1"/>
</dbReference>
<dbReference type="VEuPathDB" id="FungiDB:SCHCODRAFT_02703315"/>
<feature type="compositionally biased region" description="Basic and acidic residues" evidence="1">
    <location>
        <begin position="657"/>
        <end position="680"/>
    </location>
</feature>